<evidence type="ECO:0000313" key="1">
    <source>
        <dbReference type="EMBL" id="KIK25819.1"/>
    </source>
</evidence>
<organism evidence="1 2">
    <name type="scientific">Pisolithus microcarpus 441</name>
    <dbReference type="NCBI Taxonomy" id="765257"/>
    <lineage>
        <taxon>Eukaryota</taxon>
        <taxon>Fungi</taxon>
        <taxon>Dikarya</taxon>
        <taxon>Basidiomycota</taxon>
        <taxon>Agaricomycotina</taxon>
        <taxon>Agaricomycetes</taxon>
        <taxon>Agaricomycetidae</taxon>
        <taxon>Boletales</taxon>
        <taxon>Sclerodermatineae</taxon>
        <taxon>Pisolithaceae</taxon>
        <taxon>Pisolithus</taxon>
    </lineage>
</organism>
<reference evidence="2" key="2">
    <citation type="submission" date="2015-01" db="EMBL/GenBank/DDBJ databases">
        <title>Evolutionary Origins and Diversification of the Mycorrhizal Mutualists.</title>
        <authorList>
            <consortium name="DOE Joint Genome Institute"/>
            <consortium name="Mycorrhizal Genomics Consortium"/>
            <person name="Kohler A."/>
            <person name="Kuo A."/>
            <person name="Nagy L.G."/>
            <person name="Floudas D."/>
            <person name="Copeland A."/>
            <person name="Barry K.W."/>
            <person name="Cichocki N."/>
            <person name="Veneault-Fourrey C."/>
            <person name="LaButti K."/>
            <person name="Lindquist E.A."/>
            <person name="Lipzen A."/>
            <person name="Lundell T."/>
            <person name="Morin E."/>
            <person name="Murat C."/>
            <person name="Riley R."/>
            <person name="Ohm R."/>
            <person name="Sun H."/>
            <person name="Tunlid A."/>
            <person name="Henrissat B."/>
            <person name="Grigoriev I.V."/>
            <person name="Hibbett D.S."/>
            <person name="Martin F."/>
        </authorList>
    </citation>
    <scope>NUCLEOTIDE SEQUENCE [LARGE SCALE GENOMIC DNA]</scope>
    <source>
        <strain evidence="2">441</strain>
    </source>
</reference>
<gene>
    <name evidence="1" type="ORF">PISMIDRAFT_325508</name>
</gene>
<accession>A0A0C9ZIJ9</accession>
<sequence>MHEMQLWRLCHEFVCSCGLPFIYFLWTPQSPPLLWSMHRSRRPFLGCSKTTCGMFVMRTRHRICLRKWHIRAVCDRWWRARPELRFSLDPGTDYRWRLTDNLRSRVSIWDPMRACNTGHTPTLTSFKEHSFSCTQSHSVLGNYRNVYVLSPRTR</sequence>
<dbReference type="HOGENOM" id="CLU_1704947_0_0_1"/>
<keyword evidence="2" id="KW-1185">Reference proteome</keyword>
<dbReference type="Proteomes" id="UP000054018">
    <property type="component" value="Unassembled WGS sequence"/>
</dbReference>
<reference evidence="1 2" key="1">
    <citation type="submission" date="2014-04" db="EMBL/GenBank/DDBJ databases">
        <authorList>
            <consortium name="DOE Joint Genome Institute"/>
            <person name="Kuo A."/>
            <person name="Kohler A."/>
            <person name="Costa M.D."/>
            <person name="Nagy L.G."/>
            <person name="Floudas D."/>
            <person name="Copeland A."/>
            <person name="Barry K.W."/>
            <person name="Cichocki N."/>
            <person name="Veneault-Fourrey C."/>
            <person name="LaButti K."/>
            <person name="Lindquist E.A."/>
            <person name="Lipzen A."/>
            <person name="Lundell T."/>
            <person name="Morin E."/>
            <person name="Murat C."/>
            <person name="Sun H."/>
            <person name="Tunlid A."/>
            <person name="Henrissat B."/>
            <person name="Grigoriev I.V."/>
            <person name="Hibbett D.S."/>
            <person name="Martin F."/>
            <person name="Nordberg H.P."/>
            <person name="Cantor M.N."/>
            <person name="Hua S.X."/>
        </authorList>
    </citation>
    <scope>NUCLEOTIDE SEQUENCE [LARGE SCALE GENOMIC DNA]</scope>
    <source>
        <strain evidence="1 2">441</strain>
    </source>
</reference>
<dbReference type="EMBL" id="KN833705">
    <property type="protein sequence ID" value="KIK25819.1"/>
    <property type="molecule type" value="Genomic_DNA"/>
</dbReference>
<dbReference type="AlphaFoldDB" id="A0A0C9ZIJ9"/>
<protein>
    <submittedName>
        <fullName evidence="1">Uncharacterized protein</fullName>
    </submittedName>
</protein>
<evidence type="ECO:0000313" key="2">
    <source>
        <dbReference type="Proteomes" id="UP000054018"/>
    </source>
</evidence>
<name>A0A0C9ZIJ9_9AGAM</name>
<proteinExistence type="predicted"/>